<sequence length="461" mass="50973">MRASIGNIRLWLIVFTVNLISLLCGMFLTWTSPILPKLSSYETLDQNPLNRVITANEQSWIAALSSMALSSMGGIIGPPICGLISEKFGRKISIASIHVPNLIAALTAAFGKNIWFYYVSRLVAGMSMSSAMALGAIYFSEIAENHNRGILYCTTSIFINLGTLLTYCIGPYTSIMVFNLILGAISLLGILLTLLVVPESPYYLVQYGKLEMARQTLADLRNGSDITAELKLVQENVLNIKNDGVFAIFQTKASRKALVISVVLTCLQQFSGINIIYSYTQTIFDRSGSNLSSHVSSILVGVAQFVTICLIPLSVDRFGRKKLLIFASSGLMFTLATLGTFYWFQNNSNYNTSSINWLPLVCLILFFAYFNCGLGGLPFLIMSELFPLNVRSSGSSVVSVLYWFTGFMMTFYYNRLNDVIGDSGSFYLFSVCMACYACYVFLFVPETKGKSLQQINDKMNA</sequence>
<comment type="subcellular location">
    <subcellularLocation>
        <location evidence="1">Cell membrane</location>
        <topology evidence="1">Multi-pass membrane protein</topology>
    </subcellularLocation>
</comment>
<evidence type="ECO:0000256" key="4">
    <source>
        <dbReference type="ARBA" id="ARBA00022989"/>
    </source>
</evidence>
<dbReference type="PROSITE" id="PS50850">
    <property type="entry name" value="MFS"/>
    <property type="match status" value="1"/>
</dbReference>
<dbReference type="PANTHER" id="PTHR48021:SF47">
    <property type="entry name" value="GH17672P"/>
    <property type="match status" value="1"/>
</dbReference>
<accession>A0A834IL08</accession>
<keyword evidence="11" id="KW-1185">Reference proteome</keyword>
<dbReference type="InterPro" id="IPR003663">
    <property type="entry name" value="Sugar/inositol_transpt"/>
</dbReference>
<name>A0A834IL08_RHYFE</name>
<evidence type="ECO:0000313" key="11">
    <source>
        <dbReference type="Proteomes" id="UP000625711"/>
    </source>
</evidence>
<feature type="transmembrane region" description="Helical" evidence="8">
    <location>
        <begin position="60"/>
        <end position="80"/>
    </location>
</feature>
<dbReference type="InterPro" id="IPR005828">
    <property type="entry name" value="MFS_sugar_transport-like"/>
</dbReference>
<evidence type="ECO:0000256" key="7">
    <source>
        <dbReference type="ARBA" id="ARBA00024348"/>
    </source>
</evidence>
<keyword evidence="4 8" id="KW-1133">Transmembrane helix</keyword>
<dbReference type="EMBL" id="JAACXV010000249">
    <property type="protein sequence ID" value="KAF7281271.1"/>
    <property type="molecule type" value="Genomic_DNA"/>
</dbReference>
<comment type="caution">
    <text evidence="10">The sequence shown here is derived from an EMBL/GenBank/DDBJ whole genome shotgun (WGS) entry which is preliminary data.</text>
</comment>
<evidence type="ECO:0000256" key="8">
    <source>
        <dbReference type="SAM" id="Phobius"/>
    </source>
</evidence>
<dbReference type="InterPro" id="IPR050549">
    <property type="entry name" value="MFS_Trehalose_Transporter"/>
</dbReference>
<feature type="transmembrane region" description="Helical" evidence="8">
    <location>
        <begin position="425"/>
        <end position="444"/>
    </location>
</feature>
<evidence type="ECO:0000256" key="5">
    <source>
        <dbReference type="ARBA" id="ARBA00023136"/>
    </source>
</evidence>
<dbReference type="PRINTS" id="PR00171">
    <property type="entry name" value="SUGRTRNSPORT"/>
</dbReference>
<evidence type="ECO:0000259" key="9">
    <source>
        <dbReference type="PROSITE" id="PS50850"/>
    </source>
</evidence>
<evidence type="ECO:0000256" key="6">
    <source>
        <dbReference type="ARBA" id="ARBA00023180"/>
    </source>
</evidence>
<feature type="transmembrane region" description="Helical" evidence="8">
    <location>
        <begin position="393"/>
        <end position="413"/>
    </location>
</feature>
<evidence type="ECO:0000256" key="2">
    <source>
        <dbReference type="ARBA" id="ARBA00022475"/>
    </source>
</evidence>
<feature type="transmembrane region" description="Helical" evidence="8">
    <location>
        <begin position="12"/>
        <end position="30"/>
    </location>
</feature>
<dbReference type="GO" id="GO:0022857">
    <property type="term" value="F:transmembrane transporter activity"/>
    <property type="evidence" value="ECO:0007669"/>
    <property type="project" value="InterPro"/>
</dbReference>
<dbReference type="Gene3D" id="1.20.1250.20">
    <property type="entry name" value="MFS general substrate transporter like domains"/>
    <property type="match status" value="1"/>
</dbReference>
<keyword evidence="5 8" id="KW-0472">Membrane</keyword>
<dbReference type="GO" id="GO:0005886">
    <property type="term" value="C:plasma membrane"/>
    <property type="evidence" value="ECO:0007669"/>
    <property type="project" value="UniProtKB-SubCell"/>
</dbReference>
<dbReference type="Proteomes" id="UP000625711">
    <property type="component" value="Unassembled WGS sequence"/>
</dbReference>
<keyword evidence="3 8" id="KW-0812">Transmembrane</keyword>
<gene>
    <name evidence="10" type="ORF">GWI33_004974</name>
</gene>
<keyword evidence="6" id="KW-0325">Glycoprotein</keyword>
<evidence type="ECO:0000256" key="1">
    <source>
        <dbReference type="ARBA" id="ARBA00004651"/>
    </source>
</evidence>
<dbReference type="FunFam" id="1.20.1250.20:FF:000055">
    <property type="entry name" value="Facilitated trehalose transporter Tret1-2 homolog"/>
    <property type="match status" value="1"/>
</dbReference>
<evidence type="ECO:0000256" key="3">
    <source>
        <dbReference type="ARBA" id="ARBA00022692"/>
    </source>
</evidence>
<feature type="domain" description="Major facilitator superfamily (MFS) profile" evidence="9">
    <location>
        <begin position="13"/>
        <end position="448"/>
    </location>
</feature>
<dbReference type="AlphaFoldDB" id="A0A834IL08"/>
<dbReference type="InterPro" id="IPR036259">
    <property type="entry name" value="MFS_trans_sf"/>
</dbReference>
<dbReference type="SUPFAM" id="SSF103473">
    <property type="entry name" value="MFS general substrate transporter"/>
    <property type="match status" value="1"/>
</dbReference>
<dbReference type="OrthoDB" id="4142200at2759"/>
<reference evidence="10" key="1">
    <citation type="submission" date="2020-08" db="EMBL/GenBank/DDBJ databases">
        <title>Genome sequencing and assembly of the red palm weevil Rhynchophorus ferrugineus.</title>
        <authorList>
            <person name="Dias G.B."/>
            <person name="Bergman C.M."/>
            <person name="Manee M."/>
        </authorList>
    </citation>
    <scope>NUCLEOTIDE SEQUENCE</scope>
    <source>
        <strain evidence="10">AA-2017</strain>
        <tissue evidence="10">Whole larva</tissue>
    </source>
</reference>
<feature type="transmembrane region" description="Helical" evidence="8">
    <location>
        <begin position="150"/>
        <end position="169"/>
    </location>
</feature>
<feature type="transmembrane region" description="Helical" evidence="8">
    <location>
        <begin position="116"/>
        <end position="138"/>
    </location>
</feature>
<dbReference type="InterPro" id="IPR020846">
    <property type="entry name" value="MFS_dom"/>
</dbReference>
<organism evidence="10 11">
    <name type="scientific">Rhynchophorus ferrugineus</name>
    <name type="common">Red palm weevil</name>
    <name type="synonym">Curculio ferrugineus</name>
    <dbReference type="NCBI Taxonomy" id="354439"/>
    <lineage>
        <taxon>Eukaryota</taxon>
        <taxon>Metazoa</taxon>
        <taxon>Ecdysozoa</taxon>
        <taxon>Arthropoda</taxon>
        <taxon>Hexapoda</taxon>
        <taxon>Insecta</taxon>
        <taxon>Pterygota</taxon>
        <taxon>Neoptera</taxon>
        <taxon>Endopterygota</taxon>
        <taxon>Coleoptera</taxon>
        <taxon>Polyphaga</taxon>
        <taxon>Cucujiformia</taxon>
        <taxon>Curculionidae</taxon>
        <taxon>Dryophthorinae</taxon>
        <taxon>Rhynchophorus</taxon>
    </lineage>
</organism>
<feature type="transmembrane region" description="Helical" evidence="8">
    <location>
        <begin position="357"/>
        <end position="381"/>
    </location>
</feature>
<comment type="similarity">
    <text evidence="7">Belongs to the major facilitator superfamily. Sugar transporter (TC 2.A.1.1) family. Trehalose transporter subfamily.</text>
</comment>
<proteinExistence type="inferred from homology"/>
<evidence type="ECO:0000313" key="10">
    <source>
        <dbReference type="EMBL" id="KAF7281271.1"/>
    </source>
</evidence>
<dbReference type="Pfam" id="PF00083">
    <property type="entry name" value="Sugar_tr"/>
    <property type="match status" value="1"/>
</dbReference>
<feature type="transmembrane region" description="Helical" evidence="8">
    <location>
        <begin position="175"/>
        <end position="197"/>
    </location>
</feature>
<feature type="transmembrane region" description="Helical" evidence="8">
    <location>
        <begin position="92"/>
        <end position="110"/>
    </location>
</feature>
<feature type="transmembrane region" description="Helical" evidence="8">
    <location>
        <begin position="291"/>
        <end position="311"/>
    </location>
</feature>
<dbReference type="PANTHER" id="PTHR48021">
    <property type="match status" value="1"/>
</dbReference>
<feature type="transmembrane region" description="Helical" evidence="8">
    <location>
        <begin position="257"/>
        <end position="279"/>
    </location>
</feature>
<feature type="transmembrane region" description="Helical" evidence="8">
    <location>
        <begin position="323"/>
        <end position="345"/>
    </location>
</feature>
<keyword evidence="2" id="KW-1003">Cell membrane</keyword>
<protein>
    <recommendedName>
        <fullName evidence="9">Major facilitator superfamily (MFS) profile domain-containing protein</fullName>
    </recommendedName>
</protein>